<dbReference type="Proteomes" id="UP000720189">
    <property type="component" value="Unassembled WGS sequence"/>
</dbReference>
<sequence length="396" mass="43940">MVNMLIKISISALALLAILFQIYLKEAIWLGFGINRTLQPLNSFPYQCRKIVHHRLEACEDMYLSQSTRQLFLACSDPISRRQWQPNVGYRNVSGRSQRDAVVALDIDKPIDNGFEFRALTTPGFEGTASDGLINLAGFSGVEQANGDIDLFLVNLRPSVDAEGGLLDQYVHGGNDTIEHFVTGPGAAEMKHIRTYSHPGIVTPNRVAALDDGTFYISNDHGPHKFGWRHHLSMILGFSDVTFCDTQSCRPVASNLQFPNGLVIKDNTLYLPDSITGRLYIYRILPNRDLEKIDEVDLGYGVDNASIDENGDIWIAAFPIGVEIFKAYNDPYNAHPPSTVLRVRKVEGEYVVEKMVEDAEGEVLPAATTVVHDAKTGRLFLSSVISPFIAVCEPKL</sequence>
<dbReference type="PANTHER" id="PTHR11799:SF20">
    <property type="entry name" value="SMP-30_GLUCONOLACTONASE_LRE-LIKE REGION DOMAIN-CONTAINING PROTEIN"/>
    <property type="match status" value="1"/>
</dbReference>
<evidence type="ECO:0008006" key="3">
    <source>
        <dbReference type="Google" id="ProtNLM"/>
    </source>
</evidence>
<evidence type="ECO:0000313" key="1">
    <source>
        <dbReference type="EMBL" id="KAH7240823.1"/>
    </source>
</evidence>
<gene>
    <name evidence="1" type="ORF">BKA55DRAFT_518835</name>
</gene>
<proteinExistence type="predicted"/>
<dbReference type="GeneID" id="70218252"/>
<accession>A0A9P9JXP2</accession>
<dbReference type="InterPro" id="IPR051288">
    <property type="entry name" value="Serum_paraoxonase/arylesterase"/>
</dbReference>
<dbReference type="RefSeq" id="XP_046046337.1">
    <property type="nucleotide sequence ID" value="XM_046188298.1"/>
</dbReference>
<dbReference type="Gene3D" id="2.120.10.30">
    <property type="entry name" value="TolB, C-terminal domain"/>
    <property type="match status" value="1"/>
</dbReference>
<dbReference type="EMBL" id="JAGMUX010000013">
    <property type="protein sequence ID" value="KAH7240823.1"/>
    <property type="molecule type" value="Genomic_DNA"/>
</dbReference>
<dbReference type="OrthoDB" id="5307922at2759"/>
<organism evidence="1 2">
    <name type="scientific">Fusarium redolens</name>
    <dbReference type="NCBI Taxonomy" id="48865"/>
    <lineage>
        <taxon>Eukaryota</taxon>
        <taxon>Fungi</taxon>
        <taxon>Dikarya</taxon>
        <taxon>Ascomycota</taxon>
        <taxon>Pezizomycotina</taxon>
        <taxon>Sordariomycetes</taxon>
        <taxon>Hypocreomycetidae</taxon>
        <taxon>Hypocreales</taxon>
        <taxon>Nectriaceae</taxon>
        <taxon>Fusarium</taxon>
        <taxon>Fusarium redolens species complex</taxon>
    </lineage>
</organism>
<comment type="caution">
    <text evidence="1">The sequence shown here is derived from an EMBL/GenBank/DDBJ whole genome shotgun (WGS) entry which is preliminary data.</text>
</comment>
<name>A0A9P9JXP2_FUSRE</name>
<reference evidence="1" key="1">
    <citation type="journal article" date="2021" name="Nat. Commun.">
        <title>Genetic determinants of endophytism in the Arabidopsis root mycobiome.</title>
        <authorList>
            <person name="Mesny F."/>
            <person name="Miyauchi S."/>
            <person name="Thiergart T."/>
            <person name="Pickel B."/>
            <person name="Atanasova L."/>
            <person name="Karlsson M."/>
            <person name="Huettel B."/>
            <person name="Barry K.W."/>
            <person name="Haridas S."/>
            <person name="Chen C."/>
            <person name="Bauer D."/>
            <person name="Andreopoulos W."/>
            <person name="Pangilinan J."/>
            <person name="LaButti K."/>
            <person name="Riley R."/>
            <person name="Lipzen A."/>
            <person name="Clum A."/>
            <person name="Drula E."/>
            <person name="Henrissat B."/>
            <person name="Kohler A."/>
            <person name="Grigoriev I.V."/>
            <person name="Martin F.M."/>
            <person name="Hacquard S."/>
        </authorList>
    </citation>
    <scope>NUCLEOTIDE SEQUENCE</scope>
    <source>
        <strain evidence="1">MPI-CAGE-AT-0023</strain>
    </source>
</reference>
<evidence type="ECO:0000313" key="2">
    <source>
        <dbReference type="Proteomes" id="UP000720189"/>
    </source>
</evidence>
<dbReference type="InterPro" id="IPR011042">
    <property type="entry name" value="6-blade_b-propeller_TolB-like"/>
</dbReference>
<dbReference type="AlphaFoldDB" id="A0A9P9JXP2"/>
<dbReference type="PANTHER" id="PTHR11799">
    <property type="entry name" value="PARAOXONASE"/>
    <property type="match status" value="1"/>
</dbReference>
<protein>
    <recommendedName>
        <fullName evidence="3">Serum paraoxonase/arylesterase</fullName>
    </recommendedName>
</protein>
<keyword evidence="2" id="KW-1185">Reference proteome</keyword>
<dbReference type="SUPFAM" id="SSF63829">
    <property type="entry name" value="Calcium-dependent phosphotriesterase"/>
    <property type="match status" value="1"/>
</dbReference>